<dbReference type="EMBL" id="SPNV01000247">
    <property type="protein sequence ID" value="KAF5857612.1"/>
    <property type="molecule type" value="Genomic_DNA"/>
</dbReference>
<comment type="caution">
    <text evidence="1">The sequence shown here is derived from an EMBL/GenBank/DDBJ whole genome shotgun (WGS) entry which is preliminary data.</text>
</comment>
<dbReference type="Proteomes" id="UP000541154">
    <property type="component" value="Unassembled WGS sequence"/>
</dbReference>
<protein>
    <submittedName>
        <fullName evidence="1">Uncharacterized protein</fullName>
    </submittedName>
</protein>
<evidence type="ECO:0000313" key="1">
    <source>
        <dbReference type="EMBL" id="KAF5857612.1"/>
    </source>
</evidence>
<evidence type="ECO:0000313" key="2">
    <source>
        <dbReference type="Proteomes" id="UP000541154"/>
    </source>
</evidence>
<sequence>MDTKVFQRIVDQDVIDEELDSLIVIRNIPSSLVEWPEFHVLCRVLIPESEDYIITAHASVPKKIEQSWQKLQKAKKLWEEYWEKAPNYMVMQSYERNTKELDDFDRIAQDWASLLGRQAKMDTKITILSRHMRFARVLSHGGVRINSKNVGQACHIWRLISYQFQQ</sequence>
<reference evidence="1 2" key="1">
    <citation type="submission" date="2019-04" db="EMBL/GenBank/DDBJ databases">
        <title>Aspergillus burnettii sp. nov., novel species from soil in southeast Queensland.</title>
        <authorList>
            <person name="Gilchrist C.L.M."/>
            <person name="Pitt J.I."/>
            <person name="Lange L."/>
            <person name="Lacey H.J."/>
            <person name="Vuong D."/>
            <person name="Midgley D.J."/>
            <person name="Greenfield P."/>
            <person name="Bradbury M."/>
            <person name="Lacey E."/>
            <person name="Busk P.K."/>
            <person name="Pilgaard B."/>
            <person name="Chooi Y.H."/>
            <person name="Piggott A.M."/>
        </authorList>
    </citation>
    <scope>NUCLEOTIDE SEQUENCE [LARGE SCALE GENOMIC DNA]</scope>
    <source>
        <strain evidence="1 2">FRR 5400</strain>
    </source>
</reference>
<keyword evidence="2" id="KW-1185">Reference proteome</keyword>
<gene>
    <name evidence="1" type="ORF">ETB97_005509</name>
</gene>
<name>A0A8H6E329_PETAA</name>
<proteinExistence type="predicted"/>
<dbReference type="AlphaFoldDB" id="A0A8H6E329"/>
<accession>A0A8H6E329</accession>
<organism evidence="1 2">
    <name type="scientific">Petromyces alliaceus</name>
    <name type="common">Aspergillus alliaceus</name>
    <dbReference type="NCBI Taxonomy" id="209559"/>
    <lineage>
        <taxon>Eukaryota</taxon>
        <taxon>Fungi</taxon>
        <taxon>Dikarya</taxon>
        <taxon>Ascomycota</taxon>
        <taxon>Pezizomycotina</taxon>
        <taxon>Eurotiomycetes</taxon>
        <taxon>Eurotiomycetidae</taxon>
        <taxon>Eurotiales</taxon>
        <taxon>Aspergillaceae</taxon>
        <taxon>Aspergillus</taxon>
        <taxon>Aspergillus subgen. Circumdati</taxon>
    </lineage>
</organism>